<comment type="caution">
    <text evidence="2">The sequence shown here is derived from an EMBL/GenBank/DDBJ whole genome shotgun (WGS) entry which is preliminary data.</text>
</comment>
<name>A0ABQ8SIC3_PERAM</name>
<gene>
    <name evidence="2" type="ORF">ANN_16184</name>
</gene>
<protein>
    <submittedName>
        <fullName evidence="2">Uncharacterized protein</fullName>
    </submittedName>
</protein>
<evidence type="ECO:0000256" key="1">
    <source>
        <dbReference type="SAM" id="MobiDB-lite"/>
    </source>
</evidence>
<reference evidence="2 3" key="1">
    <citation type="journal article" date="2022" name="Allergy">
        <title>Genome assembly and annotation of Periplaneta americana reveal a comprehensive cockroach allergen profile.</title>
        <authorList>
            <person name="Wang L."/>
            <person name="Xiong Q."/>
            <person name="Saelim N."/>
            <person name="Wang L."/>
            <person name="Nong W."/>
            <person name="Wan A.T."/>
            <person name="Shi M."/>
            <person name="Liu X."/>
            <person name="Cao Q."/>
            <person name="Hui J.H.L."/>
            <person name="Sookrung N."/>
            <person name="Leung T.F."/>
            <person name="Tungtrongchitr A."/>
            <person name="Tsui S.K.W."/>
        </authorList>
    </citation>
    <scope>NUCLEOTIDE SEQUENCE [LARGE SCALE GENOMIC DNA]</scope>
    <source>
        <strain evidence="2">PWHHKU_190912</strain>
    </source>
</reference>
<keyword evidence="3" id="KW-1185">Reference proteome</keyword>
<feature type="compositionally biased region" description="Basic and acidic residues" evidence="1">
    <location>
        <begin position="61"/>
        <end position="79"/>
    </location>
</feature>
<organism evidence="2 3">
    <name type="scientific">Periplaneta americana</name>
    <name type="common">American cockroach</name>
    <name type="synonym">Blatta americana</name>
    <dbReference type="NCBI Taxonomy" id="6978"/>
    <lineage>
        <taxon>Eukaryota</taxon>
        <taxon>Metazoa</taxon>
        <taxon>Ecdysozoa</taxon>
        <taxon>Arthropoda</taxon>
        <taxon>Hexapoda</taxon>
        <taxon>Insecta</taxon>
        <taxon>Pterygota</taxon>
        <taxon>Neoptera</taxon>
        <taxon>Polyneoptera</taxon>
        <taxon>Dictyoptera</taxon>
        <taxon>Blattodea</taxon>
        <taxon>Blattoidea</taxon>
        <taxon>Blattidae</taxon>
        <taxon>Blattinae</taxon>
        <taxon>Periplaneta</taxon>
    </lineage>
</organism>
<proteinExistence type="predicted"/>
<accession>A0ABQ8SIC3</accession>
<feature type="compositionally biased region" description="Gly residues" evidence="1">
    <location>
        <begin position="143"/>
        <end position="160"/>
    </location>
</feature>
<dbReference type="Proteomes" id="UP001148838">
    <property type="component" value="Unassembled WGS sequence"/>
</dbReference>
<feature type="compositionally biased region" description="Basic and acidic residues" evidence="1">
    <location>
        <begin position="182"/>
        <end position="199"/>
    </location>
</feature>
<dbReference type="EMBL" id="JAJSOF020000027">
    <property type="protein sequence ID" value="KAJ4433871.1"/>
    <property type="molecule type" value="Genomic_DNA"/>
</dbReference>
<evidence type="ECO:0000313" key="2">
    <source>
        <dbReference type="EMBL" id="KAJ4433871.1"/>
    </source>
</evidence>
<evidence type="ECO:0000313" key="3">
    <source>
        <dbReference type="Proteomes" id="UP001148838"/>
    </source>
</evidence>
<sequence>MRIGRGDMDLRNNPGMLPQVAPSQLMGGQFDSDFRQQNSGIGPLLPRPNQGSPHHGGMRGDSMHESLREPYDEEKDMRIGDPGSGVNEGRYLMGGPQYTGHPPRGLLEQEGWGSGPRKRRWGDPLLDEEDSSHGDHFGNRESGLGGNYRQGGNYPGGESYGSGYPRSPGEEGNSPSNGRSFGNDREDSPSRNYGRERNSRGAPGSWGGGSYPSSGQGSPYHHQMEGGFRSRGGRGGYSGRGRGGGPSRGGSRGRFGGPRGMRSGRGPKRGQF</sequence>
<feature type="region of interest" description="Disordered" evidence="1">
    <location>
        <begin position="1"/>
        <end position="272"/>
    </location>
</feature>
<feature type="compositionally biased region" description="Basic and acidic residues" evidence="1">
    <location>
        <begin position="1"/>
        <end position="10"/>
    </location>
</feature>
<feature type="compositionally biased region" description="Gly residues" evidence="1">
    <location>
        <begin position="229"/>
        <end position="259"/>
    </location>
</feature>